<evidence type="ECO:0000313" key="9">
    <source>
        <dbReference type="Proteomes" id="UP001172673"/>
    </source>
</evidence>
<sequence>MSGIVNHNESIAKQAGDKISRLEQWEDPSSAILQNAEHTESPASSPESAAAQSWVFHHFHESQSYTISPCTLLPDKSAKESTATNAPTRNNTAYVCRILGISKQMLSTLVQSYFENVTFLSLFHPGTFDRKVFHSIDHGVASALLAAICAFAAHHTEPTGIQGMTKQDWTNSGATNTSSYFYGLARAIIQDQLEQCGDSRPSLALLQAFVLVTFYEMMTSARGRAWRSLGACVRIAHELELHLIDAILQGKTIKEQIALAHAESWSRNEEQRRTWWVIYELDIFASTVRRCPTSIQAGEYAVLLPVPDTAWFRGDYQASCFLDPDPLHRTRKLVESGNSSGKAWYLVVNSLMRDAHITSNPSACLECTLPRHNVACSPAMTRLEPVDERKLAVLDDFMLYFKTVLPKNLTYEGDYLSFSTSDVYGGSTITQDFDIQLIHAMVHLGKLMVVHHFACKTHISLCPKDQDLAEFLTASQLSATQKLRAILGFTDDLDAWDNYLGAAEEIMRVIRNTSPSHVRYGHPLLASTFWIVAATQLFRKVLARDEAEQELAQSNFDLLRLTLDSSRRFWNTSDMMVKNIDTLDARLVELKARLVGSQTSVHEITTRLNDDRAMTDLPPQAPLERAENNSSECRDDNTSAEWLTSELGLNPPDEHAVPQTTAASTGNLEGSELHAFMYDFCGENWDKWDEEFTDLFPPLLSQS</sequence>
<dbReference type="GO" id="GO:0003677">
    <property type="term" value="F:DNA binding"/>
    <property type="evidence" value="ECO:0007669"/>
    <property type="project" value="InterPro"/>
</dbReference>
<dbReference type="InterPro" id="IPR007219">
    <property type="entry name" value="XnlR_reg_dom"/>
</dbReference>
<evidence type="ECO:0000256" key="3">
    <source>
        <dbReference type="ARBA" id="ARBA00023015"/>
    </source>
</evidence>
<dbReference type="AlphaFoldDB" id="A0AA38WX09"/>
<organism evidence="8 9">
    <name type="scientific">Cladophialophora chaetospira</name>
    <dbReference type="NCBI Taxonomy" id="386627"/>
    <lineage>
        <taxon>Eukaryota</taxon>
        <taxon>Fungi</taxon>
        <taxon>Dikarya</taxon>
        <taxon>Ascomycota</taxon>
        <taxon>Pezizomycotina</taxon>
        <taxon>Eurotiomycetes</taxon>
        <taxon>Chaetothyriomycetidae</taxon>
        <taxon>Chaetothyriales</taxon>
        <taxon>Herpotrichiellaceae</taxon>
        <taxon>Cladophialophora</taxon>
    </lineage>
</organism>
<evidence type="ECO:0000256" key="1">
    <source>
        <dbReference type="ARBA" id="ARBA00004123"/>
    </source>
</evidence>
<evidence type="ECO:0000259" key="7">
    <source>
        <dbReference type="SMART" id="SM00906"/>
    </source>
</evidence>
<dbReference type="InterPro" id="IPR050815">
    <property type="entry name" value="TF_fung"/>
</dbReference>
<dbReference type="GO" id="GO:0005634">
    <property type="term" value="C:nucleus"/>
    <property type="evidence" value="ECO:0007669"/>
    <property type="project" value="UniProtKB-SubCell"/>
</dbReference>
<dbReference type="Pfam" id="PF04082">
    <property type="entry name" value="Fungal_trans"/>
    <property type="match status" value="1"/>
</dbReference>
<evidence type="ECO:0000256" key="4">
    <source>
        <dbReference type="ARBA" id="ARBA00023163"/>
    </source>
</evidence>
<keyword evidence="2" id="KW-0479">Metal-binding</keyword>
<keyword evidence="9" id="KW-1185">Reference proteome</keyword>
<dbReference type="PANTHER" id="PTHR47338:SF10">
    <property type="entry name" value="TRANSCRIPTION FACTOR DOMAIN-CONTAINING PROTEIN-RELATED"/>
    <property type="match status" value="1"/>
</dbReference>
<dbReference type="GO" id="GO:0008270">
    <property type="term" value="F:zinc ion binding"/>
    <property type="evidence" value="ECO:0007669"/>
    <property type="project" value="InterPro"/>
</dbReference>
<comment type="caution">
    <text evidence="8">The sequence shown here is derived from an EMBL/GenBank/DDBJ whole genome shotgun (WGS) entry which is preliminary data.</text>
</comment>
<feature type="region of interest" description="Disordered" evidence="6">
    <location>
        <begin position="1"/>
        <end position="20"/>
    </location>
</feature>
<keyword evidence="5" id="KW-0539">Nucleus</keyword>
<feature type="domain" description="Xylanolytic transcriptional activator regulatory" evidence="7">
    <location>
        <begin position="225"/>
        <end position="311"/>
    </location>
</feature>
<gene>
    <name evidence="8" type="ORF">H2200_012835</name>
</gene>
<evidence type="ECO:0000313" key="8">
    <source>
        <dbReference type="EMBL" id="KAJ9602642.1"/>
    </source>
</evidence>
<dbReference type="GO" id="GO:0000981">
    <property type="term" value="F:DNA-binding transcription factor activity, RNA polymerase II-specific"/>
    <property type="evidence" value="ECO:0007669"/>
    <property type="project" value="InterPro"/>
</dbReference>
<proteinExistence type="predicted"/>
<accession>A0AA38WX09</accession>
<evidence type="ECO:0000256" key="2">
    <source>
        <dbReference type="ARBA" id="ARBA00022723"/>
    </source>
</evidence>
<keyword evidence="4" id="KW-0804">Transcription</keyword>
<evidence type="ECO:0000256" key="5">
    <source>
        <dbReference type="ARBA" id="ARBA00023242"/>
    </source>
</evidence>
<reference evidence="8" key="1">
    <citation type="submission" date="2022-10" db="EMBL/GenBank/DDBJ databases">
        <title>Culturing micro-colonial fungi from biological soil crusts in the Mojave desert and describing Neophaeococcomyces mojavensis, and introducing the new genera and species Taxawa tesnikishii.</title>
        <authorList>
            <person name="Kurbessoian T."/>
            <person name="Stajich J.E."/>
        </authorList>
    </citation>
    <scope>NUCLEOTIDE SEQUENCE</scope>
    <source>
        <strain evidence="8">TK_41</strain>
    </source>
</reference>
<comment type="subcellular location">
    <subcellularLocation>
        <location evidence="1">Nucleus</location>
    </subcellularLocation>
</comment>
<name>A0AA38WX09_9EURO</name>
<keyword evidence="3" id="KW-0805">Transcription regulation</keyword>
<dbReference type="EMBL" id="JAPDRK010000025">
    <property type="protein sequence ID" value="KAJ9602642.1"/>
    <property type="molecule type" value="Genomic_DNA"/>
</dbReference>
<evidence type="ECO:0000256" key="6">
    <source>
        <dbReference type="SAM" id="MobiDB-lite"/>
    </source>
</evidence>
<dbReference type="PANTHER" id="PTHR47338">
    <property type="entry name" value="ZN(II)2CYS6 TRANSCRIPTION FACTOR (EUROFUNG)-RELATED"/>
    <property type="match status" value="1"/>
</dbReference>
<feature type="region of interest" description="Disordered" evidence="6">
    <location>
        <begin position="619"/>
        <end position="638"/>
    </location>
</feature>
<feature type="compositionally biased region" description="Basic and acidic residues" evidence="6">
    <location>
        <begin position="624"/>
        <end position="637"/>
    </location>
</feature>
<feature type="compositionally biased region" description="Polar residues" evidence="6">
    <location>
        <begin position="1"/>
        <end position="11"/>
    </location>
</feature>
<dbReference type="GO" id="GO:0006351">
    <property type="term" value="P:DNA-templated transcription"/>
    <property type="evidence" value="ECO:0007669"/>
    <property type="project" value="InterPro"/>
</dbReference>
<dbReference type="SMART" id="SM00906">
    <property type="entry name" value="Fungal_trans"/>
    <property type="match status" value="1"/>
</dbReference>
<dbReference type="CDD" id="cd12148">
    <property type="entry name" value="fungal_TF_MHR"/>
    <property type="match status" value="1"/>
</dbReference>
<protein>
    <recommendedName>
        <fullName evidence="7">Xylanolytic transcriptional activator regulatory domain-containing protein</fullName>
    </recommendedName>
</protein>
<dbReference type="Proteomes" id="UP001172673">
    <property type="component" value="Unassembled WGS sequence"/>
</dbReference>